<dbReference type="EMBL" id="FOWW01000001">
    <property type="protein sequence ID" value="SFP04523.1"/>
    <property type="molecule type" value="Genomic_DNA"/>
</dbReference>
<dbReference type="SUPFAM" id="SSF53335">
    <property type="entry name" value="S-adenosyl-L-methionine-dependent methyltransferases"/>
    <property type="match status" value="1"/>
</dbReference>
<accession>A0A1I5M4V3</accession>
<sequence>MTDEYLHSAEFLDPGIAPHWAGFGPVLADARTGLNPAGGVVVDLGAGSGLGTLVIADAVLGGEIVAVEPASGPRSVLLARVNTEARPREAVTVVPEPFPAARLPERIGAVVVMNVLGHVTPADRRGLWWLLAERLGEGGRAVLNLLPPAEPVAVPDRVMSSVRIGRRRYEGAGRAVRNRACHVAQPVPDPRGRAARRRADRALRLVGAR</sequence>
<gene>
    <name evidence="1" type="ORF">SAMN05421810_101793</name>
</gene>
<keyword evidence="2" id="KW-1185">Reference proteome</keyword>
<evidence type="ECO:0000313" key="1">
    <source>
        <dbReference type="EMBL" id="SFP04523.1"/>
    </source>
</evidence>
<protein>
    <recommendedName>
        <fullName evidence="3">Methyltransferase domain-containing protein</fullName>
    </recommendedName>
</protein>
<evidence type="ECO:0008006" key="3">
    <source>
        <dbReference type="Google" id="ProtNLM"/>
    </source>
</evidence>
<reference evidence="2" key="1">
    <citation type="submission" date="2016-10" db="EMBL/GenBank/DDBJ databases">
        <authorList>
            <person name="Varghese N."/>
            <person name="Submissions S."/>
        </authorList>
    </citation>
    <scope>NUCLEOTIDE SEQUENCE [LARGE SCALE GENOMIC DNA]</scope>
    <source>
        <strain evidence="2">CGMCC 4.5579</strain>
    </source>
</reference>
<dbReference type="Gene3D" id="3.40.50.150">
    <property type="entry name" value="Vaccinia Virus protein VP39"/>
    <property type="match status" value="1"/>
</dbReference>
<name>A0A1I5M4V3_9PSEU</name>
<dbReference type="AlphaFoldDB" id="A0A1I5M4V3"/>
<dbReference type="STRING" id="587909.SAMN05421810_101793"/>
<organism evidence="1 2">
    <name type="scientific">Amycolatopsis arida</name>
    <dbReference type="NCBI Taxonomy" id="587909"/>
    <lineage>
        <taxon>Bacteria</taxon>
        <taxon>Bacillati</taxon>
        <taxon>Actinomycetota</taxon>
        <taxon>Actinomycetes</taxon>
        <taxon>Pseudonocardiales</taxon>
        <taxon>Pseudonocardiaceae</taxon>
        <taxon>Amycolatopsis</taxon>
    </lineage>
</organism>
<evidence type="ECO:0000313" key="2">
    <source>
        <dbReference type="Proteomes" id="UP000198727"/>
    </source>
</evidence>
<dbReference type="Proteomes" id="UP000198727">
    <property type="component" value="Unassembled WGS sequence"/>
</dbReference>
<dbReference type="RefSeq" id="WP_092527915.1">
    <property type="nucleotide sequence ID" value="NZ_FOWW01000001.1"/>
</dbReference>
<dbReference type="InterPro" id="IPR029063">
    <property type="entry name" value="SAM-dependent_MTases_sf"/>
</dbReference>
<proteinExistence type="predicted"/>